<name>A0AAD6NCE7_PENCN</name>
<reference evidence="2" key="1">
    <citation type="journal article" date="2023" name="IMA Fungus">
        <title>Comparative genomic study of the Penicillium genus elucidates a diverse pangenome and 15 lateral gene transfer events.</title>
        <authorList>
            <person name="Petersen C."/>
            <person name="Sorensen T."/>
            <person name="Nielsen M.R."/>
            <person name="Sondergaard T.E."/>
            <person name="Sorensen J.L."/>
            <person name="Fitzpatrick D.A."/>
            <person name="Frisvad J.C."/>
            <person name="Nielsen K.L."/>
        </authorList>
    </citation>
    <scope>NUCLEOTIDE SEQUENCE</scope>
    <source>
        <strain evidence="2">IBT 15450</strain>
    </source>
</reference>
<feature type="domain" description="DUF3669" evidence="1">
    <location>
        <begin position="64"/>
        <end position="117"/>
    </location>
</feature>
<gene>
    <name evidence="2" type="ORF">N7460_002100</name>
</gene>
<evidence type="ECO:0000259" key="1">
    <source>
        <dbReference type="Pfam" id="PF12417"/>
    </source>
</evidence>
<reference evidence="2" key="2">
    <citation type="submission" date="2023-01" db="EMBL/GenBank/DDBJ databases">
        <authorList>
            <person name="Petersen C."/>
        </authorList>
    </citation>
    <scope>NUCLEOTIDE SEQUENCE</scope>
    <source>
        <strain evidence="2">IBT 15450</strain>
    </source>
</reference>
<dbReference type="AlphaFoldDB" id="A0AAD6NCE7"/>
<dbReference type="EMBL" id="JAQJZL010000002">
    <property type="protein sequence ID" value="KAJ6051566.1"/>
    <property type="molecule type" value="Genomic_DNA"/>
</dbReference>
<evidence type="ECO:0000313" key="3">
    <source>
        <dbReference type="Proteomes" id="UP001219568"/>
    </source>
</evidence>
<accession>A0AAD6NCE7</accession>
<protein>
    <recommendedName>
        <fullName evidence="1">DUF3669 domain-containing protein</fullName>
    </recommendedName>
</protein>
<dbReference type="PANTHER" id="PTHR40780:SF3">
    <property type="entry name" value="DUF3669 DOMAIN-CONTAINING PROTEIN"/>
    <property type="match status" value="1"/>
</dbReference>
<evidence type="ECO:0000313" key="2">
    <source>
        <dbReference type="EMBL" id="KAJ6051566.1"/>
    </source>
</evidence>
<comment type="caution">
    <text evidence="2">The sequence shown here is derived from an EMBL/GenBank/DDBJ whole genome shotgun (WGS) entry which is preliminary data.</text>
</comment>
<dbReference type="InterPro" id="IPR022137">
    <property type="entry name" value="Znf_prot_DUF3669"/>
</dbReference>
<proteinExistence type="predicted"/>
<organism evidence="2 3">
    <name type="scientific">Penicillium canescens</name>
    <dbReference type="NCBI Taxonomy" id="5083"/>
    <lineage>
        <taxon>Eukaryota</taxon>
        <taxon>Fungi</taxon>
        <taxon>Dikarya</taxon>
        <taxon>Ascomycota</taxon>
        <taxon>Pezizomycotina</taxon>
        <taxon>Eurotiomycetes</taxon>
        <taxon>Eurotiomycetidae</taxon>
        <taxon>Eurotiales</taxon>
        <taxon>Aspergillaceae</taxon>
        <taxon>Penicillium</taxon>
    </lineage>
</organism>
<sequence>MESIGMESNAIQQYARTMAETLAIVHWIGEIDGNDIEFVLAPPDDSNWRGSPETGNSVFGDHSLWVLDFDLCRRMTMDFNDVASFWGNDPYYPRPGKDPVIWDAFRERYIQISDACMGLSGSQKAESRHALPNQFIELVEQEGKRREERMTTARV</sequence>
<dbReference type="Proteomes" id="UP001219568">
    <property type="component" value="Unassembled WGS sequence"/>
</dbReference>
<dbReference type="Pfam" id="PF12417">
    <property type="entry name" value="DUF3669"/>
    <property type="match status" value="1"/>
</dbReference>
<dbReference type="PANTHER" id="PTHR40780">
    <property type="entry name" value="DUF3669 DOMAIN-CONTAINING PROTEIN"/>
    <property type="match status" value="1"/>
</dbReference>
<keyword evidence="3" id="KW-1185">Reference proteome</keyword>